<keyword evidence="7" id="KW-1185">Reference proteome</keyword>
<dbReference type="GO" id="GO:0008017">
    <property type="term" value="F:microtubule binding"/>
    <property type="evidence" value="ECO:0007669"/>
    <property type="project" value="InterPro"/>
</dbReference>
<dbReference type="SUPFAM" id="SSF48452">
    <property type="entry name" value="TPR-like"/>
    <property type="match status" value="1"/>
</dbReference>
<dbReference type="SMART" id="SM00129">
    <property type="entry name" value="KISc"/>
    <property type="match status" value="1"/>
</dbReference>
<evidence type="ECO:0000313" key="6">
    <source>
        <dbReference type="EMBL" id="KAL1529784.1"/>
    </source>
</evidence>
<dbReference type="InterPro" id="IPR027417">
    <property type="entry name" value="P-loop_NTPase"/>
</dbReference>
<dbReference type="SUPFAM" id="SSF48464">
    <property type="entry name" value="ENTH/VHS domain"/>
    <property type="match status" value="1"/>
</dbReference>
<feature type="coiled-coil region" evidence="2">
    <location>
        <begin position="1428"/>
        <end position="1564"/>
    </location>
</feature>
<dbReference type="InterPro" id="IPR002014">
    <property type="entry name" value="VHS_dom"/>
</dbReference>
<keyword evidence="2" id="KW-0175">Coiled coil</keyword>
<organism evidence="6 7">
    <name type="scientific">Prymnesium parvum</name>
    <name type="common">Toxic golden alga</name>
    <dbReference type="NCBI Taxonomy" id="97485"/>
    <lineage>
        <taxon>Eukaryota</taxon>
        <taxon>Haptista</taxon>
        <taxon>Haptophyta</taxon>
        <taxon>Prymnesiophyceae</taxon>
        <taxon>Prymnesiales</taxon>
        <taxon>Prymnesiaceae</taxon>
        <taxon>Prymnesium</taxon>
    </lineage>
</organism>
<dbReference type="InterPro" id="IPR008942">
    <property type="entry name" value="ENTH_VHS"/>
</dbReference>
<dbReference type="Proteomes" id="UP001515480">
    <property type="component" value="Unassembled WGS sequence"/>
</dbReference>
<evidence type="ECO:0008006" key="8">
    <source>
        <dbReference type="Google" id="ProtNLM"/>
    </source>
</evidence>
<evidence type="ECO:0000256" key="3">
    <source>
        <dbReference type="SAM" id="MobiDB-lite"/>
    </source>
</evidence>
<dbReference type="GO" id="GO:0015630">
    <property type="term" value="C:microtubule cytoskeleton"/>
    <property type="evidence" value="ECO:0007669"/>
    <property type="project" value="TreeGrafter"/>
</dbReference>
<feature type="coiled-coil region" evidence="2">
    <location>
        <begin position="540"/>
        <end position="574"/>
    </location>
</feature>
<proteinExistence type="inferred from homology"/>
<accession>A0AB34K5L5</accession>
<dbReference type="GO" id="GO:0035091">
    <property type="term" value="F:phosphatidylinositol binding"/>
    <property type="evidence" value="ECO:0007669"/>
    <property type="project" value="InterPro"/>
</dbReference>
<feature type="compositionally biased region" description="Basic residues" evidence="3">
    <location>
        <begin position="39"/>
        <end position="51"/>
    </location>
</feature>
<keyword evidence="1" id="KW-0505">Motor protein</keyword>
<sequence length="2355" mass="257213">MPAKPKAQGESLTPRVSTPSRVRPTAVAKIEDVPTAKKPSAKRPSSSKRASKGGADESGSTTHAGDEREPERVHVFLKISPNTARSVSSCVACDTEANTAWSLDFDGHRSGVTVPFDGVFSADQPEQVLHQAVVNRLADDFVSAAQGVACLMCYGQAQAGKETLMYGEAGSRVNFTPRGLPAPGVRPADRPEGLVQHAFRSVLSQLPMLQATGAPTTVEMACVMLHMELIKDLLSPQSRARLTESDAGVQLEGVLWQKISDVKEAEGLLQLANQNKAVHTLQADNGFLDACHIIIAIRMPTGALASSGAPQHRLFYLVELAAPPLPRPSGVAGLNVEDFCALNTSLRCLIASLGAMARKGASRPPLRDSKLTRVLSGALGANCIRTHLLLCVSQQREHAETTAELLHFGTLARSAKLWSNVYEATAPKALCLQLQAELTTIEAPNDEMYDEMIEQMRPQESQLEKLAAAARGLQAKHQRALDDMAVARGNFENKLQQLSLDSDAMQSEIGALSEQNDLLRGQARSVRLGEGIEDALEALRESDARELSALNKQVNALQERLNSAKQEQARLSETSGGKSTIPLSDTAKGLVALGRSHMDKGNLAEASPVLNSALTAAEIAHGPMHKAVVPALTAMADLCILQKREEQAIALLKRAYTVDKEALGPDAPEVGQHLIALGTAYHAQGKLEAASLTLEEARSILVYALGAEHEQTLLVKEKIKKLSVIEVDMGGGQETHRPAQFVSRMQARLEQQQAKIEALNLEEINKKQSAADLRRNGLLSARGTKAGDHFNYASHVAERVTSEQEKRAAGERRELLQKKKQLFRERLKKRGTGGALEEEENSDMDEPPEDTPEALAAVESEMMQVLGRSTSAAQTENWAVVVDCATQMEGLMQSCHNKSKGSAAALRVLRSGMKRVGSDESRASSVLAILMMMEWCVPVCDSSFRQALAGERWIRRLVELARRDSSERMLVRATVTQLLVNWKFWYGSGFEEGVNMLQREGYTLPEPLRLQDGTETPRGPIMGSESAQPVLLGPASLTSQSAENEQSIKAEMTVMREDLELLRRALQARKAGTLGSIELAEAQQASNDCSGWLARLAQLLGTSVGGGNTARTARKGNGDPIAGFSEETKHALRTLQQEMAEIHRTFQAAYPGRKGISEGTRRATARQAGDGALLQLGQTPRTRALFMSDGGHSSARGGTSTLSEFFGVGGSPTTPGSRMGETGGHSTDRRLELEESTQMTEMGASMGSALGGAPPFVPKLQFGGAPATPSKVPPLMTPGPAQPPAIKGLKLNLGAASNTALPSDRDGAAPVSNRPPPLNLNLKEDYPMHLQASYPPSDEPSDSAQLLMQEVAILQMQAEGWKAEWSIAMQENERLRMALYDAESALDALPGGDALAAAPSSASESELQWRGLCTSIARAADEEKAWLLEELNNVRMEFDSQLMKQNAEQTAMQRAEIEASKAQGNAEHWKSQLDREEREHARLVQALMNVEAKTAEAQSTARGNEQGGAAVLVRWREASRRRNEEENKLQAKKREAEARLTAVYNSHRQQLERLQFAIKSKKSEQAEIAQQLTRWRTQWEEEMAEKNAVATELLTLRCEFEKSSATYDKEIEGLKDLLERLRFSTGETREKWDATVTQKNILLGQLDEAQRELERLQHGQSAEERTAASELMRLREAQQAADKWAEQAEVVAQQEKAAAERLAKLRSEHAGATQGGAASELHKAVGEAKLQIALGEEATSSLADLETAIKRLEEDRDALAEFAAAQRDTSKSTIAALQEELQSMRQKAEATKSKAEAEREEKSILSDQMAGLKAEVEELTVSHDLEVERLQERFGQLQTVRDKLELQLSEQRKEHEKALLDLDSMEEQKNAQLKEAHESAMFNLKESQTMLRDAKATLKKETKAKNDALDSTRETKTELEDVLKEARQKEAELHAKVTEEGTIKERLEASLSSDRVQSEQAVATLRAQLNEAKASLKEAETKATDFAKEYGKEFYLRKQIAEQLQEMTGGLRVFCRVRPPLEDEVNAQVAVKVLDDTTVLLEDPSDNKRPRRRFEFNQVYGPKAEQAKVFEDVHPMISQTLEGFNVCALFYGAAGSGKTYTMVGTTAEPGLLHRCVNAIFEEITNVDESMHYEVFLSMLEVVDETIRDLQLPSNAEPPPYRIVRDPTYGMQVERLTSTSVHTASHARSLLAQAQEARSKGEISSGSHLIVTLTVRSSNSENGLSSVGKLTLVDLVSSELSVRAEDRPCNTSLTALHSVVESLSKSGKKAKFNESILTDLLQDSLGGNSKTMMFVTVAPTLTKASLSGETLSFGNKARSISLGPASKNKESMQTAMHKVNTTMTALTEHAGSKKKH</sequence>
<dbReference type="Gene3D" id="1.25.40.90">
    <property type="match status" value="1"/>
</dbReference>
<name>A0AB34K5L5_PRYPA</name>
<dbReference type="PANTHER" id="PTHR47972">
    <property type="entry name" value="KINESIN-LIKE PROTEIN KLP-3"/>
    <property type="match status" value="1"/>
</dbReference>
<dbReference type="GO" id="GO:0005524">
    <property type="term" value="F:ATP binding"/>
    <property type="evidence" value="ECO:0007669"/>
    <property type="project" value="UniProtKB-UniRule"/>
</dbReference>
<dbReference type="Pfam" id="PF00225">
    <property type="entry name" value="Kinesin"/>
    <property type="match status" value="2"/>
</dbReference>
<dbReference type="Pfam" id="PF13424">
    <property type="entry name" value="TPR_12"/>
    <property type="match status" value="1"/>
</dbReference>
<reference evidence="6 7" key="1">
    <citation type="journal article" date="2024" name="Science">
        <title>Giant polyketide synthase enzymes in the biosynthesis of giant marine polyether toxins.</title>
        <authorList>
            <person name="Fallon T.R."/>
            <person name="Shende V.V."/>
            <person name="Wierzbicki I.H."/>
            <person name="Pendleton A.L."/>
            <person name="Watervoot N.F."/>
            <person name="Auber R.P."/>
            <person name="Gonzalez D.J."/>
            <person name="Wisecaver J.H."/>
            <person name="Moore B.S."/>
        </authorList>
    </citation>
    <scope>NUCLEOTIDE SEQUENCE [LARGE SCALE GENOMIC DNA]</scope>
    <source>
        <strain evidence="6 7">12B1</strain>
    </source>
</reference>
<dbReference type="PROSITE" id="PS50067">
    <property type="entry name" value="KINESIN_MOTOR_2"/>
    <property type="match status" value="2"/>
</dbReference>
<comment type="caution">
    <text evidence="1">Lacks conserved residue(s) required for the propagation of feature annotation.</text>
</comment>
<evidence type="ECO:0000259" key="4">
    <source>
        <dbReference type="PROSITE" id="PS50067"/>
    </source>
</evidence>
<keyword evidence="1" id="KW-0547">Nucleotide-binding</keyword>
<feature type="domain" description="Kinesin motor" evidence="4">
    <location>
        <begin position="72"/>
        <end position="415"/>
    </location>
</feature>
<comment type="similarity">
    <text evidence="1">Belongs to the TRAFAC class myosin-kinesin ATPase superfamily. Kinesin family.</text>
</comment>
<dbReference type="GO" id="GO:0007018">
    <property type="term" value="P:microtubule-based movement"/>
    <property type="evidence" value="ECO:0007669"/>
    <property type="project" value="InterPro"/>
</dbReference>
<evidence type="ECO:0000256" key="2">
    <source>
        <dbReference type="SAM" id="Coils"/>
    </source>
</evidence>
<dbReference type="InterPro" id="IPR027640">
    <property type="entry name" value="Kinesin-like_fam"/>
</dbReference>
<feature type="region of interest" description="Disordered" evidence="3">
    <location>
        <begin position="1007"/>
        <end position="1027"/>
    </location>
</feature>
<dbReference type="InterPro" id="IPR001752">
    <property type="entry name" value="Kinesin_motor_dom"/>
</dbReference>
<keyword evidence="1" id="KW-0067">ATP-binding</keyword>
<evidence type="ECO:0000259" key="5">
    <source>
        <dbReference type="PROSITE" id="PS50179"/>
    </source>
</evidence>
<feature type="binding site" evidence="1">
    <location>
        <begin position="2092"/>
        <end position="2099"/>
    </location>
    <ligand>
        <name>ATP</name>
        <dbReference type="ChEBI" id="CHEBI:30616"/>
    </ligand>
</feature>
<evidence type="ECO:0000313" key="7">
    <source>
        <dbReference type="Proteomes" id="UP001515480"/>
    </source>
</evidence>
<gene>
    <name evidence="6" type="ORF">AB1Y20_000718</name>
</gene>
<dbReference type="GO" id="GO:0043130">
    <property type="term" value="F:ubiquitin binding"/>
    <property type="evidence" value="ECO:0007669"/>
    <property type="project" value="InterPro"/>
</dbReference>
<feature type="region of interest" description="Disordered" evidence="3">
    <location>
        <begin position="824"/>
        <end position="851"/>
    </location>
</feature>
<dbReference type="InterPro" id="IPR036961">
    <property type="entry name" value="Kinesin_motor_dom_sf"/>
</dbReference>
<feature type="compositionally biased region" description="Basic and acidic residues" evidence="3">
    <location>
        <begin position="1786"/>
        <end position="1804"/>
    </location>
</feature>
<dbReference type="InterPro" id="IPR011990">
    <property type="entry name" value="TPR-like_helical_dom_sf"/>
</dbReference>
<protein>
    <recommendedName>
        <fullName evidence="8">Kinesin motor domain-containing protein</fullName>
    </recommendedName>
</protein>
<feature type="region of interest" description="Disordered" evidence="3">
    <location>
        <begin position="1"/>
        <end position="72"/>
    </location>
</feature>
<feature type="domain" description="Kinesin motor" evidence="4">
    <location>
        <begin position="2010"/>
        <end position="2319"/>
    </location>
</feature>
<comment type="caution">
    <text evidence="6">The sequence shown here is derived from an EMBL/GenBank/DDBJ whole genome shotgun (WGS) entry which is preliminary data.</text>
</comment>
<evidence type="ECO:0000256" key="1">
    <source>
        <dbReference type="PROSITE-ProRule" id="PRU00283"/>
    </source>
</evidence>
<dbReference type="Gene3D" id="1.25.40.10">
    <property type="entry name" value="Tetratricopeptide repeat domain"/>
    <property type="match status" value="1"/>
</dbReference>
<feature type="domain" description="VHS" evidence="5">
    <location>
        <begin position="868"/>
        <end position="1005"/>
    </location>
</feature>
<feature type="coiled-coil region" evidence="2">
    <location>
        <begin position="1639"/>
        <end position="1694"/>
    </location>
</feature>
<dbReference type="EMBL" id="JBGBPQ010000001">
    <property type="protein sequence ID" value="KAL1529784.1"/>
    <property type="molecule type" value="Genomic_DNA"/>
</dbReference>
<feature type="region of interest" description="Disordered" evidence="3">
    <location>
        <begin position="1785"/>
        <end position="1804"/>
    </location>
</feature>
<dbReference type="GO" id="GO:0003777">
    <property type="term" value="F:microtubule motor activity"/>
    <property type="evidence" value="ECO:0007669"/>
    <property type="project" value="InterPro"/>
</dbReference>
<dbReference type="PRINTS" id="PR00380">
    <property type="entry name" value="KINESINHEAVY"/>
</dbReference>
<dbReference type="PROSITE" id="PS50179">
    <property type="entry name" value="VHS"/>
    <property type="match status" value="1"/>
</dbReference>
<feature type="coiled-coil region" evidence="2">
    <location>
        <begin position="742"/>
        <end position="769"/>
    </location>
</feature>
<feature type="compositionally biased region" description="Polar residues" evidence="3">
    <location>
        <begin position="10"/>
        <end position="20"/>
    </location>
</feature>
<dbReference type="Gene3D" id="3.40.850.10">
    <property type="entry name" value="Kinesin motor domain"/>
    <property type="match status" value="2"/>
</dbReference>
<feature type="compositionally biased region" description="Acidic residues" evidence="3">
    <location>
        <begin position="836"/>
        <end position="851"/>
    </location>
</feature>
<dbReference type="SUPFAM" id="SSF52540">
    <property type="entry name" value="P-loop containing nucleoside triphosphate hydrolases"/>
    <property type="match status" value="2"/>
</dbReference>
<feature type="coiled-coil region" evidence="2">
    <location>
        <begin position="463"/>
        <end position="515"/>
    </location>
</feature>